<feature type="region of interest" description="Disordered" evidence="1">
    <location>
        <begin position="96"/>
        <end position="144"/>
    </location>
</feature>
<dbReference type="RefSeq" id="WP_190060107.1">
    <property type="nucleotide sequence ID" value="NZ_BMWH01000028.1"/>
</dbReference>
<name>A0A918RSB1_9ACTN</name>
<keyword evidence="4" id="KW-1185">Reference proteome</keyword>
<feature type="compositionally biased region" description="Low complexity" evidence="1">
    <location>
        <begin position="35"/>
        <end position="44"/>
    </location>
</feature>
<reference evidence="3" key="1">
    <citation type="journal article" date="2014" name="Int. J. Syst. Evol. Microbiol.">
        <title>Complete genome sequence of Corynebacterium casei LMG S-19264T (=DSM 44701T), isolated from a smear-ripened cheese.</title>
        <authorList>
            <consortium name="US DOE Joint Genome Institute (JGI-PGF)"/>
            <person name="Walter F."/>
            <person name="Albersmeier A."/>
            <person name="Kalinowski J."/>
            <person name="Ruckert C."/>
        </authorList>
    </citation>
    <scope>NUCLEOTIDE SEQUENCE</scope>
    <source>
        <strain evidence="3">JCM 5016</strain>
    </source>
</reference>
<sequence length="300" mass="31519">MSGGHRRWNEETQSWEDADDVTATVPVTPPPPAGPEHAPGEPTGSGPYPGWSGRRPVPSWWGVDRRTVWSVVAGAAVAGVAVSLVLTLGGGNADKGDHTDAAGSPTAPSAPGGSATSYGTGGTDPPSLSASPTAPTAPPSGYHVQQDQEGFRVAVPDGWSRTSVASQFGIRVVNYRSPDRTHRLQVYQVMEESPDASFELFLSPQTPKPAGFEKLSLENLDGAGFTGSRLEYLADRVRGEPDVGTWHVYDERFVAADGQIYALAAYGPDADGREDELKLLTTALAWFCPPGMSCGAAGQD</sequence>
<evidence type="ECO:0000313" key="3">
    <source>
        <dbReference type="EMBL" id="GHA08240.1"/>
    </source>
</evidence>
<dbReference type="AlphaFoldDB" id="A0A918RSB1"/>
<dbReference type="EMBL" id="BMWH01000028">
    <property type="protein sequence ID" value="GHA08240.1"/>
    <property type="molecule type" value="Genomic_DNA"/>
</dbReference>
<feature type="region of interest" description="Disordered" evidence="1">
    <location>
        <begin position="1"/>
        <end position="51"/>
    </location>
</feature>
<reference evidence="3" key="2">
    <citation type="submission" date="2020-09" db="EMBL/GenBank/DDBJ databases">
        <authorList>
            <person name="Sun Q."/>
            <person name="Ohkuma M."/>
        </authorList>
    </citation>
    <scope>NUCLEOTIDE SEQUENCE</scope>
    <source>
        <strain evidence="3">JCM 5016</strain>
    </source>
</reference>
<feature type="compositionally biased region" description="Low complexity" evidence="1">
    <location>
        <begin position="101"/>
        <end position="134"/>
    </location>
</feature>
<proteinExistence type="predicted"/>
<organism evidence="3 4">
    <name type="scientific">Streptomyces echinoruber</name>
    <dbReference type="NCBI Taxonomy" id="68898"/>
    <lineage>
        <taxon>Bacteria</taxon>
        <taxon>Bacillati</taxon>
        <taxon>Actinomycetota</taxon>
        <taxon>Actinomycetes</taxon>
        <taxon>Kitasatosporales</taxon>
        <taxon>Streptomycetaceae</taxon>
        <taxon>Streptomyces</taxon>
    </lineage>
</organism>
<evidence type="ECO:0000256" key="2">
    <source>
        <dbReference type="SAM" id="Phobius"/>
    </source>
</evidence>
<evidence type="ECO:0000256" key="1">
    <source>
        <dbReference type="SAM" id="MobiDB-lite"/>
    </source>
</evidence>
<evidence type="ECO:0000313" key="4">
    <source>
        <dbReference type="Proteomes" id="UP000623010"/>
    </source>
</evidence>
<accession>A0A918RSB1</accession>
<dbReference type="Proteomes" id="UP000623010">
    <property type="component" value="Unassembled WGS sequence"/>
</dbReference>
<protein>
    <recommendedName>
        <fullName evidence="5">Serine/arginine repetitive matrix protein 2</fullName>
    </recommendedName>
</protein>
<comment type="caution">
    <text evidence="3">The sequence shown here is derived from an EMBL/GenBank/DDBJ whole genome shotgun (WGS) entry which is preliminary data.</text>
</comment>
<feature type="transmembrane region" description="Helical" evidence="2">
    <location>
        <begin position="68"/>
        <end position="88"/>
    </location>
</feature>
<evidence type="ECO:0008006" key="5">
    <source>
        <dbReference type="Google" id="ProtNLM"/>
    </source>
</evidence>
<keyword evidence="2" id="KW-1133">Transmembrane helix</keyword>
<gene>
    <name evidence="3" type="ORF">GCM10010389_54200</name>
</gene>
<keyword evidence="2" id="KW-0812">Transmembrane</keyword>
<keyword evidence="2" id="KW-0472">Membrane</keyword>